<dbReference type="GO" id="GO:0006417">
    <property type="term" value="P:regulation of translation"/>
    <property type="evidence" value="ECO:0007669"/>
    <property type="project" value="TreeGrafter"/>
</dbReference>
<evidence type="ECO:0000259" key="3">
    <source>
        <dbReference type="Pfam" id="PF10099"/>
    </source>
</evidence>
<dbReference type="InterPro" id="IPR051474">
    <property type="entry name" value="Anti-sigma-K/W_factor"/>
</dbReference>
<comment type="caution">
    <text evidence="4">The sequence shown here is derived from an EMBL/GenBank/DDBJ whole genome shotgun (WGS) entry which is preliminary data.</text>
</comment>
<evidence type="ECO:0000313" key="5">
    <source>
        <dbReference type="Proteomes" id="UP000554342"/>
    </source>
</evidence>
<name>A0A840YWP3_9SPHN</name>
<dbReference type="GO" id="GO:0016989">
    <property type="term" value="F:sigma factor antagonist activity"/>
    <property type="evidence" value="ECO:0007669"/>
    <property type="project" value="TreeGrafter"/>
</dbReference>
<organism evidence="4 5">
    <name type="scientific">Stakelama sediminis</name>
    <dbReference type="NCBI Taxonomy" id="463200"/>
    <lineage>
        <taxon>Bacteria</taxon>
        <taxon>Pseudomonadati</taxon>
        <taxon>Pseudomonadota</taxon>
        <taxon>Alphaproteobacteria</taxon>
        <taxon>Sphingomonadales</taxon>
        <taxon>Sphingomonadaceae</taxon>
        <taxon>Stakelama</taxon>
    </lineage>
</organism>
<protein>
    <submittedName>
        <fullName evidence="4">Anti-sigma-K factor RskA</fullName>
    </submittedName>
</protein>
<keyword evidence="2" id="KW-0812">Transmembrane</keyword>
<dbReference type="Pfam" id="PF10099">
    <property type="entry name" value="RskA_C"/>
    <property type="match status" value="1"/>
</dbReference>
<keyword evidence="2" id="KW-0472">Membrane</keyword>
<reference evidence="4 5" key="1">
    <citation type="submission" date="2020-08" db="EMBL/GenBank/DDBJ databases">
        <title>Genomic Encyclopedia of Type Strains, Phase IV (KMG-IV): sequencing the most valuable type-strain genomes for metagenomic binning, comparative biology and taxonomic classification.</title>
        <authorList>
            <person name="Goeker M."/>
        </authorList>
    </citation>
    <scope>NUCLEOTIDE SEQUENCE [LARGE SCALE GENOMIC DNA]</scope>
    <source>
        <strain evidence="4 5">DSM 27203</strain>
    </source>
</reference>
<dbReference type="InterPro" id="IPR018764">
    <property type="entry name" value="RskA_C"/>
</dbReference>
<dbReference type="AlphaFoldDB" id="A0A840YWP3"/>
<feature type="region of interest" description="Disordered" evidence="1">
    <location>
        <begin position="222"/>
        <end position="241"/>
    </location>
</feature>
<feature type="compositionally biased region" description="Low complexity" evidence="1">
    <location>
        <begin position="222"/>
        <end position="235"/>
    </location>
</feature>
<dbReference type="EMBL" id="JACIJI010000001">
    <property type="protein sequence ID" value="MBB5718078.1"/>
    <property type="molecule type" value="Genomic_DNA"/>
</dbReference>
<evidence type="ECO:0000256" key="2">
    <source>
        <dbReference type="SAM" id="Phobius"/>
    </source>
</evidence>
<feature type="domain" description="Anti-sigma K factor RskA C-terminal" evidence="3">
    <location>
        <begin position="102"/>
        <end position="232"/>
    </location>
</feature>
<gene>
    <name evidence="4" type="ORF">FHR23_000985</name>
</gene>
<feature type="transmembrane region" description="Helical" evidence="2">
    <location>
        <begin position="98"/>
        <end position="117"/>
    </location>
</feature>
<accession>A0A840YWP3</accession>
<sequence length="241" mass="25844">MAEPEIPRDEWEALAAELALGLPEGETREQALQLQRNDPAFAAEVVAWEERFAPLFDEIAPVPAPPGHWQRIAAALHGAANDNDAQTLRQRLRWWQRGAITSAAVAAILLIFLTFTWQQPNRTIPAPRPASLVTVAQLTGSDNGPSFIARINRQTGGMVVDSQDVPREGLAPELWVIPADGTPHSLGLVARTGRMHMHVPVPMRAMLRDGATLAVTMEPAAGAPHAAPSSAPVASGKIATI</sequence>
<evidence type="ECO:0000256" key="1">
    <source>
        <dbReference type="SAM" id="MobiDB-lite"/>
    </source>
</evidence>
<dbReference type="RefSeq" id="WP_184001764.1">
    <property type="nucleotide sequence ID" value="NZ_BAABIF010000004.1"/>
</dbReference>
<keyword evidence="5" id="KW-1185">Reference proteome</keyword>
<proteinExistence type="predicted"/>
<evidence type="ECO:0000313" key="4">
    <source>
        <dbReference type="EMBL" id="MBB5718078.1"/>
    </source>
</evidence>
<dbReference type="Proteomes" id="UP000554342">
    <property type="component" value="Unassembled WGS sequence"/>
</dbReference>
<keyword evidence="2" id="KW-1133">Transmembrane helix</keyword>
<dbReference type="PANTHER" id="PTHR37461">
    <property type="entry name" value="ANTI-SIGMA-K FACTOR RSKA"/>
    <property type="match status" value="1"/>
</dbReference>
<dbReference type="GO" id="GO:0005886">
    <property type="term" value="C:plasma membrane"/>
    <property type="evidence" value="ECO:0007669"/>
    <property type="project" value="InterPro"/>
</dbReference>
<dbReference type="PANTHER" id="PTHR37461:SF1">
    <property type="entry name" value="ANTI-SIGMA-K FACTOR RSKA"/>
    <property type="match status" value="1"/>
</dbReference>